<evidence type="ECO:0000313" key="9">
    <source>
        <dbReference type="EMBL" id="WZN58793.1"/>
    </source>
</evidence>
<gene>
    <name evidence="9" type="ORF">HKI87_01g03170</name>
</gene>
<feature type="transmembrane region" description="Helical" evidence="7">
    <location>
        <begin position="615"/>
        <end position="638"/>
    </location>
</feature>
<feature type="region of interest" description="Disordered" evidence="6">
    <location>
        <begin position="1"/>
        <end position="138"/>
    </location>
</feature>
<evidence type="ECO:0000256" key="3">
    <source>
        <dbReference type="ARBA" id="ARBA00022837"/>
    </source>
</evidence>
<feature type="transmembrane region" description="Helical" evidence="7">
    <location>
        <begin position="431"/>
        <end position="451"/>
    </location>
</feature>
<evidence type="ECO:0000256" key="1">
    <source>
        <dbReference type="ARBA" id="ARBA00004141"/>
    </source>
</evidence>
<feature type="transmembrane region" description="Helical" evidence="7">
    <location>
        <begin position="832"/>
        <end position="851"/>
    </location>
</feature>
<dbReference type="PANTHER" id="PTHR46726:SF1">
    <property type="entry name" value="TWO-PORE CALCIUM CHANNEL 3"/>
    <property type="match status" value="1"/>
</dbReference>
<evidence type="ECO:0000259" key="8">
    <source>
        <dbReference type="PROSITE" id="PS50222"/>
    </source>
</evidence>
<dbReference type="PANTHER" id="PTHR46726">
    <property type="entry name" value="TWO PORE CHANNEL 3"/>
    <property type="match status" value="1"/>
</dbReference>
<evidence type="ECO:0000256" key="4">
    <source>
        <dbReference type="ARBA" id="ARBA00022989"/>
    </source>
</evidence>
<feature type="transmembrane region" description="Helical" evidence="7">
    <location>
        <begin position="490"/>
        <end position="509"/>
    </location>
</feature>
<dbReference type="InterPro" id="IPR005821">
    <property type="entry name" value="Ion_trans_dom"/>
</dbReference>
<dbReference type="InterPro" id="IPR002048">
    <property type="entry name" value="EF_hand_dom"/>
</dbReference>
<dbReference type="GO" id="GO:0016020">
    <property type="term" value="C:membrane"/>
    <property type="evidence" value="ECO:0007669"/>
    <property type="project" value="UniProtKB-SubCell"/>
</dbReference>
<name>A0AAX4NY11_9CHLO</name>
<sequence length="1081" mass="121680">MSDSKRDRRERYTLPAPPTPRASPVTSPVPSFARRTPSTRFTAAPLDPVSEVGGRANSDGARPNTPSLDITLSTLSKGAIKASTSSGNGNQGSNGEAGTGGNPNTSQEQPTTDLERSTPRVTTLSRRVKRSFTDGDLGHSGDGAVAITVNHTRNRSGLGTEEVDFFDVIRDQPQSFTEGQARNRSFSVPHGRTSFARTVASFSRVLSAVKELENSLAEEKLDEISNVTNLKELDKKIVNETLSPRHKPSLAESTDVFSLSEKGSLRARSSGLASPSSSHGTALADEKAYGDYVTDKEDPEDDDDMFLSKSLPLDRVAPLCQKCAATCTLNIMHGKEYTLRSATETKLFIYQVVTSKIYHLFMLAVSIFHVILASFEPASIDMRSSNNSYIDMAKDKVLIIESVIVFAYIFDICIARILSTNKIFWKQKLNLSRILCTGVMALDLLLAYPNIGVPRFSRFLRPVQCILISTNLYEKLISVLQAALAAGKPLSLLLLTIFVFSIAGMEFFADSKDWMQFKEEQVDCGFDFRDVYHSFVSLYVLLTTENYPCVMMPAIRGKVRVLKENDDILVDDLNFDLSGYSIFSRGGRNFTQLTSGLYAHLKSEGHVEESRTLHVMFFVTFLLVTTFGVLNVLIASVYNTYRQHAIRTSYLKRTKERKSLLIAYELLTMNKMMTRESVFGSPYETKEDAYLDYLTFRELVKMTMGGRVDEEKLVFYWNKIDTDKSGYVDPLEFLSLVDVLGLTLFRVCETNLAKISVKSIWRTQLKRLILHRNFRYVVLTLLISNAILLCTKGIIDHEKYETIMIVNDILSLVYLFEMILKIAALGREYWTGVWNQYDCATIFMGVLAAVLRLKSVRGAIDSTFAGTIAVVVIMLSKILRILRIMTIGKKESNQFLLLLFRILPTSLTFLVLTFLVICVYAYIGLEVFSKFNQDNYLQNDYYEFASFSNFSSALMLMFQVLTTSNWHEVMIESHRALAMDMHENLAFIITAVYFISFAILSVNVVVNLMEAVFVDSWRQILDMNKKLKKKLVQVRHNAIRDAKKTERTSYHSQSIKETALFEDSPRKRSLSKSSQESSGPS</sequence>
<feature type="compositionally biased region" description="Low complexity" evidence="6">
    <location>
        <begin position="1071"/>
        <end position="1081"/>
    </location>
</feature>
<feature type="transmembrane region" description="Helical" evidence="7">
    <location>
        <begin position="357"/>
        <end position="378"/>
    </location>
</feature>
<dbReference type="SUPFAM" id="SSF47473">
    <property type="entry name" value="EF-hand"/>
    <property type="match status" value="1"/>
</dbReference>
<dbReference type="GO" id="GO:0005216">
    <property type="term" value="F:monoatomic ion channel activity"/>
    <property type="evidence" value="ECO:0007669"/>
    <property type="project" value="InterPro"/>
</dbReference>
<feature type="compositionally biased region" description="Basic and acidic residues" evidence="6">
    <location>
        <begin position="1"/>
        <end position="12"/>
    </location>
</feature>
<keyword evidence="4 7" id="KW-1133">Transmembrane helix</keyword>
<accession>A0AAX4NY11</accession>
<dbReference type="InterPro" id="IPR027359">
    <property type="entry name" value="Volt_channel_dom_sf"/>
</dbReference>
<feature type="compositionally biased region" description="Polar residues" evidence="6">
    <location>
        <begin position="64"/>
        <end position="76"/>
    </location>
</feature>
<feature type="transmembrane region" description="Helical" evidence="7">
    <location>
        <begin position="774"/>
        <end position="795"/>
    </location>
</feature>
<dbReference type="Gene3D" id="1.20.120.350">
    <property type="entry name" value="Voltage-gated potassium channels. Chain C"/>
    <property type="match status" value="1"/>
</dbReference>
<dbReference type="EMBL" id="CP151501">
    <property type="protein sequence ID" value="WZN58793.1"/>
    <property type="molecule type" value="Genomic_DNA"/>
</dbReference>
<evidence type="ECO:0000256" key="6">
    <source>
        <dbReference type="SAM" id="MobiDB-lite"/>
    </source>
</evidence>
<feature type="region of interest" description="Disordered" evidence="6">
    <location>
        <begin position="1061"/>
        <end position="1081"/>
    </location>
</feature>
<feature type="transmembrane region" description="Helical" evidence="7">
    <location>
        <begin position="895"/>
        <end position="924"/>
    </location>
</feature>
<dbReference type="InterPro" id="IPR018247">
    <property type="entry name" value="EF_Hand_1_Ca_BS"/>
</dbReference>
<evidence type="ECO:0000256" key="7">
    <source>
        <dbReference type="SAM" id="Phobius"/>
    </source>
</evidence>
<dbReference type="GO" id="GO:0005509">
    <property type="term" value="F:calcium ion binding"/>
    <property type="evidence" value="ECO:0007669"/>
    <property type="project" value="InterPro"/>
</dbReference>
<feature type="transmembrane region" description="Helical" evidence="7">
    <location>
        <begin position="863"/>
        <end position="883"/>
    </location>
</feature>
<dbReference type="AlphaFoldDB" id="A0AAX4NY11"/>
<dbReference type="InterPro" id="IPR011992">
    <property type="entry name" value="EF-hand-dom_pair"/>
</dbReference>
<feature type="transmembrane region" description="Helical" evidence="7">
    <location>
        <begin position="985"/>
        <end position="1006"/>
    </location>
</feature>
<dbReference type="PROSITE" id="PS50222">
    <property type="entry name" value="EF_HAND_2"/>
    <property type="match status" value="1"/>
</dbReference>
<evidence type="ECO:0000256" key="2">
    <source>
        <dbReference type="ARBA" id="ARBA00022692"/>
    </source>
</evidence>
<dbReference type="PROSITE" id="PS00018">
    <property type="entry name" value="EF_HAND_1"/>
    <property type="match status" value="1"/>
</dbReference>
<dbReference type="Gene3D" id="1.10.287.70">
    <property type="match status" value="2"/>
</dbReference>
<keyword evidence="2 7" id="KW-0812">Transmembrane</keyword>
<feature type="compositionally biased region" description="Polar residues" evidence="6">
    <location>
        <begin position="102"/>
        <end position="112"/>
    </location>
</feature>
<feature type="domain" description="EF-hand" evidence="8">
    <location>
        <begin position="708"/>
        <end position="743"/>
    </location>
</feature>
<reference evidence="9 10" key="1">
    <citation type="submission" date="2024-03" db="EMBL/GenBank/DDBJ databases">
        <title>Complete genome sequence of the green alga Chloropicon roscoffensis RCC1871.</title>
        <authorList>
            <person name="Lemieux C."/>
            <person name="Pombert J.-F."/>
            <person name="Otis C."/>
            <person name="Turmel M."/>
        </authorList>
    </citation>
    <scope>NUCLEOTIDE SEQUENCE [LARGE SCALE GENOMIC DNA]</scope>
    <source>
        <strain evidence="9 10">RCC1871</strain>
    </source>
</reference>
<dbReference type="Pfam" id="PF00520">
    <property type="entry name" value="Ion_trans"/>
    <property type="match status" value="2"/>
</dbReference>
<protein>
    <submittedName>
        <fullName evidence="9">Ion transporter</fullName>
    </submittedName>
</protein>
<evidence type="ECO:0000313" key="10">
    <source>
        <dbReference type="Proteomes" id="UP001472866"/>
    </source>
</evidence>
<dbReference type="Proteomes" id="UP001472866">
    <property type="component" value="Chromosome 01"/>
</dbReference>
<feature type="transmembrane region" description="Helical" evidence="7">
    <location>
        <begin position="398"/>
        <end position="419"/>
    </location>
</feature>
<comment type="subcellular location">
    <subcellularLocation>
        <location evidence="1">Membrane</location>
        <topology evidence="1">Multi-pass membrane protein</topology>
    </subcellularLocation>
</comment>
<proteinExistence type="predicted"/>
<evidence type="ECO:0000256" key="5">
    <source>
        <dbReference type="ARBA" id="ARBA00023136"/>
    </source>
</evidence>
<keyword evidence="5 7" id="KW-0472">Membrane</keyword>
<dbReference type="SUPFAM" id="SSF81324">
    <property type="entry name" value="Voltage-gated potassium channels"/>
    <property type="match status" value="2"/>
</dbReference>
<organism evidence="9 10">
    <name type="scientific">Chloropicon roscoffensis</name>
    <dbReference type="NCBI Taxonomy" id="1461544"/>
    <lineage>
        <taxon>Eukaryota</taxon>
        <taxon>Viridiplantae</taxon>
        <taxon>Chlorophyta</taxon>
        <taxon>Chloropicophyceae</taxon>
        <taxon>Chloropicales</taxon>
        <taxon>Chloropicaceae</taxon>
        <taxon>Chloropicon</taxon>
    </lineage>
</organism>
<keyword evidence="10" id="KW-1185">Reference proteome</keyword>
<feature type="transmembrane region" description="Helical" evidence="7">
    <location>
        <begin position="944"/>
        <end position="964"/>
    </location>
</feature>
<keyword evidence="3" id="KW-0106">Calcium</keyword>
<feature type="compositionally biased region" description="Gly residues" evidence="6">
    <location>
        <begin position="89"/>
        <end position="101"/>
    </location>
</feature>